<dbReference type="PROSITE" id="PS00211">
    <property type="entry name" value="ABC_TRANSPORTER_1"/>
    <property type="match status" value="1"/>
</dbReference>
<name>A0A840PPP7_URETH</name>
<proteinExistence type="predicted"/>
<dbReference type="SUPFAM" id="SSF52540">
    <property type="entry name" value="P-loop containing nucleoside triphosphate hydrolases"/>
    <property type="match status" value="1"/>
</dbReference>
<dbReference type="Gene3D" id="3.40.50.300">
    <property type="entry name" value="P-loop containing nucleotide triphosphate hydrolases"/>
    <property type="match status" value="1"/>
</dbReference>
<dbReference type="InterPro" id="IPR003593">
    <property type="entry name" value="AAA+_ATPase"/>
</dbReference>
<keyword evidence="1" id="KW-0813">Transport</keyword>
<dbReference type="AlphaFoldDB" id="A0A840PPP7"/>
<dbReference type="GO" id="GO:0016887">
    <property type="term" value="F:ATP hydrolysis activity"/>
    <property type="evidence" value="ECO:0007669"/>
    <property type="project" value="InterPro"/>
</dbReference>
<keyword evidence="6" id="KW-1185">Reference proteome</keyword>
<feature type="domain" description="ABC transporter" evidence="4">
    <location>
        <begin position="4"/>
        <end position="233"/>
    </location>
</feature>
<evidence type="ECO:0000259" key="4">
    <source>
        <dbReference type="PROSITE" id="PS50893"/>
    </source>
</evidence>
<dbReference type="InterPro" id="IPR027417">
    <property type="entry name" value="P-loop_NTPase"/>
</dbReference>
<dbReference type="InterPro" id="IPR003439">
    <property type="entry name" value="ABC_transporter-like_ATP-bd"/>
</dbReference>
<dbReference type="CDD" id="cd03293">
    <property type="entry name" value="ABC_NrtD_SsuB_transporters"/>
    <property type="match status" value="1"/>
</dbReference>
<evidence type="ECO:0000256" key="3">
    <source>
        <dbReference type="ARBA" id="ARBA00022840"/>
    </source>
</evidence>
<reference evidence="5 6" key="1">
    <citation type="submission" date="2020-08" db="EMBL/GenBank/DDBJ databases">
        <title>Genomic Encyclopedia of Type Strains, Phase IV (KMG-IV): sequencing the most valuable type-strain genomes for metagenomic binning, comparative biology and taxonomic classification.</title>
        <authorList>
            <person name="Goeker M."/>
        </authorList>
    </citation>
    <scope>NUCLEOTIDE SEQUENCE [LARGE SCALE GENOMIC DNA]</scope>
    <source>
        <strain evidence="5 6">DSM 10633</strain>
    </source>
</reference>
<gene>
    <name evidence="5" type="ORF">HNR36_000845</name>
</gene>
<keyword evidence="3 5" id="KW-0067">ATP-binding</keyword>
<sequence length="249" mass="28594">MSFLVMEDVTYSYEQGKNQILRGISWEINKGEFHCLLGKSGCGKTTLLKLAAGLLSSENGSIRLQGKEVIKPLPNCSFVFQTPTLLEWKTVIENVLLPIKLKRKIRSEDMEQAMEYLELVGLASYRDCYPLQLSGGQQSRVALARALMQKPSLLFLDEPFAALDAITREELQDDLLRMCYMHNITVLFITHDIAEAVYLSDRVAVMAHGEIVYQTPIMLERPRRMEMRYEPYFNELCFTLRQVMNGERL</sequence>
<dbReference type="EMBL" id="JACHGZ010000006">
    <property type="protein sequence ID" value="MBB5148459.1"/>
    <property type="molecule type" value="Genomic_DNA"/>
</dbReference>
<dbReference type="PANTHER" id="PTHR42788:SF13">
    <property type="entry name" value="ALIPHATIC SULFONATES IMPORT ATP-BINDING PROTEIN SSUB"/>
    <property type="match status" value="1"/>
</dbReference>
<dbReference type="GO" id="GO:0005524">
    <property type="term" value="F:ATP binding"/>
    <property type="evidence" value="ECO:0007669"/>
    <property type="project" value="UniProtKB-KW"/>
</dbReference>
<accession>A0A840PPP7</accession>
<organism evidence="5 6">
    <name type="scientific">Ureibacillus thermosphaericus</name>
    <dbReference type="NCBI Taxonomy" id="51173"/>
    <lineage>
        <taxon>Bacteria</taxon>
        <taxon>Bacillati</taxon>
        <taxon>Bacillota</taxon>
        <taxon>Bacilli</taxon>
        <taxon>Bacillales</taxon>
        <taxon>Caryophanaceae</taxon>
        <taxon>Ureibacillus</taxon>
    </lineage>
</organism>
<dbReference type="InterPro" id="IPR050166">
    <property type="entry name" value="ABC_transporter_ATP-bind"/>
</dbReference>
<evidence type="ECO:0000313" key="6">
    <source>
        <dbReference type="Proteomes" id="UP000557217"/>
    </source>
</evidence>
<comment type="caution">
    <text evidence="5">The sequence shown here is derived from an EMBL/GenBank/DDBJ whole genome shotgun (WGS) entry which is preliminary data.</text>
</comment>
<dbReference type="PROSITE" id="PS50893">
    <property type="entry name" value="ABC_TRANSPORTER_2"/>
    <property type="match status" value="1"/>
</dbReference>
<dbReference type="InterPro" id="IPR017871">
    <property type="entry name" value="ABC_transporter-like_CS"/>
</dbReference>
<keyword evidence="2" id="KW-0547">Nucleotide-binding</keyword>
<dbReference type="SMART" id="SM00382">
    <property type="entry name" value="AAA"/>
    <property type="match status" value="1"/>
</dbReference>
<evidence type="ECO:0000256" key="1">
    <source>
        <dbReference type="ARBA" id="ARBA00022448"/>
    </source>
</evidence>
<protein>
    <submittedName>
        <fullName evidence="5">NitT/TauT family transport system ATP-binding protein</fullName>
    </submittedName>
</protein>
<dbReference type="Pfam" id="PF00005">
    <property type="entry name" value="ABC_tran"/>
    <property type="match status" value="1"/>
</dbReference>
<evidence type="ECO:0000313" key="5">
    <source>
        <dbReference type="EMBL" id="MBB5148459.1"/>
    </source>
</evidence>
<dbReference type="PANTHER" id="PTHR42788">
    <property type="entry name" value="TAURINE IMPORT ATP-BINDING PROTEIN-RELATED"/>
    <property type="match status" value="1"/>
</dbReference>
<dbReference type="RefSeq" id="WP_168412081.1">
    <property type="nucleotide sequence ID" value="NZ_JAAXPW010000007.1"/>
</dbReference>
<evidence type="ECO:0000256" key="2">
    <source>
        <dbReference type="ARBA" id="ARBA00022741"/>
    </source>
</evidence>
<dbReference type="Proteomes" id="UP000557217">
    <property type="component" value="Unassembled WGS sequence"/>
</dbReference>